<dbReference type="AlphaFoldDB" id="A0A5C8ZKW1"/>
<name>A0A5C8ZKW1_9GAMM</name>
<organism evidence="1 2">
    <name type="scientific">Parahaliea maris</name>
    <dbReference type="NCBI Taxonomy" id="2716870"/>
    <lineage>
        <taxon>Bacteria</taxon>
        <taxon>Pseudomonadati</taxon>
        <taxon>Pseudomonadota</taxon>
        <taxon>Gammaproteobacteria</taxon>
        <taxon>Cellvibrionales</taxon>
        <taxon>Halieaceae</taxon>
        <taxon>Parahaliea</taxon>
    </lineage>
</organism>
<accession>A0A5C8ZKW1</accession>
<protein>
    <submittedName>
        <fullName evidence="1">Uncharacterized protein</fullName>
    </submittedName>
</protein>
<evidence type="ECO:0000313" key="2">
    <source>
        <dbReference type="Proteomes" id="UP000321039"/>
    </source>
</evidence>
<dbReference type="Proteomes" id="UP000321039">
    <property type="component" value="Unassembled WGS sequence"/>
</dbReference>
<comment type="caution">
    <text evidence="1">The sequence shown here is derived from an EMBL/GenBank/DDBJ whole genome shotgun (WGS) entry which is preliminary data.</text>
</comment>
<gene>
    <name evidence="1" type="ORF">FV139_20585</name>
</gene>
<evidence type="ECO:0000313" key="1">
    <source>
        <dbReference type="EMBL" id="TXS89078.1"/>
    </source>
</evidence>
<proteinExistence type="predicted"/>
<keyword evidence="2" id="KW-1185">Reference proteome</keyword>
<dbReference type="EMBL" id="VRZA01000012">
    <property type="protein sequence ID" value="TXS89078.1"/>
    <property type="molecule type" value="Genomic_DNA"/>
</dbReference>
<dbReference type="RefSeq" id="WP_148070376.1">
    <property type="nucleotide sequence ID" value="NZ_VRZA01000012.1"/>
</dbReference>
<reference evidence="1 2" key="1">
    <citation type="submission" date="2019-08" db="EMBL/GenBank/DDBJ databases">
        <title>Parahaliea maris sp. nov., isolated from the surface seawater.</title>
        <authorList>
            <person name="Liu Y."/>
        </authorList>
    </citation>
    <scope>NUCLEOTIDE SEQUENCE [LARGE SCALE GENOMIC DNA]</scope>
    <source>
        <strain evidence="1 2">HSLHS9</strain>
    </source>
</reference>
<sequence>MSKTKESEPEVLTLYNPCLGEEIEVVGARVQRGVLLDMEATYRCEACGQDHTVVVKGPDET</sequence>